<sequence length="254" mass="26539">MLAGSSAIAPERVPVEVLAACLARGADCWDMSADFSERRVKMVDGQIRTTDVTSAPLIEAMLTVPREAFVGAGQQDLAYIDEDIRISNGANGGGARYLMEPSPLAKLLQLAEIDANDSVLDVGCGTGYSAALLSRLARSVVALESDPALAEAAKSTLSNLGCQNVTVITGPLPQGHAAKAPYNVIFIGGSVEEVPQALLDQLAEDGRLVAVEGRGNSGVARLFFKAGGVVTGRRAFNAAIKPLPGFERAHAFEF</sequence>
<dbReference type="SUPFAM" id="SSF53335">
    <property type="entry name" value="S-adenosyl-L-methionine-dependent methyltransferases"/>
    <property type="match status" value="1"/>
</dbReference>
<protein>
    <recommendedName>
        <fullName evidence="2">Protein-L-isoaspartate O-methyltransferase</fullName>
    </recommendedName>
    <alternativeName>
        <fullName evidence="3">Protein L-isoaspartyl methyltransferase</fullName>
    </alternativeName>
</protein>
<gene>
    <name evidence="4" type="ORF">MPL3356_60075</name>
</gene>
<keyword evidence="5" id="KW-1185">Reference proteome</keyword>
<dbReference type="Gene3D" id="3.40.50.150">
    <property type="entry name" value="Vaccinia Virus protein VP39"/>
    <property type="match status" value="1"/>
</dbReference>
<evidence type="ECO:0000256" key="2">
    <source>
        <dbReference type="ARBA" id="ARBA00013346"/>
    </source>
</evidence>
<name>A0A090ECZ7_MESPL</name>
<dbReference type="Pfam" id="PF01135">
    <property type="entry name" value="PCMT"/>
    <property type="match status" value="1"/>
</dbReference>
<proteinExistence type="inferred from homology"/>
<comment type="similarity">
    <text evidence="1">Belongs to the methyltransferase superfamily. L-isoaspartyl/D-aspartyl protein methyltransferase family.</text>
</comment>
<dbReference type="PANTHER" id="PTHR11579">
    <property type="entry name" value="PROTEIN-L-ISOASPARTATE O-METHYLTRANSFERASE"/>
    <property type="match status" value="1"/>
</dbReference>
<dbReference type="PANTHER" id="PTHR11579:SF18">
    <property type="entry name" value="PROTEIN-L-ISOASPARTATE O-METHYLTRANSFERASE"/>
    <property type="match status" value="1"/>
</dbReference>
<evidence type="ECO:0000313" key="5">
    <source>
        <dbReference type="Proteomes" id="UP000045285"/>
    </source>
</evidence>
<dbReference type="InterPro" id="IPR029063">
    <property type="entry name" value="SAM-dependent_MTases_sf"/>
</dbReference>
<dbReference type="CDD" id="cd02440">
    <property type="entry name" value="AdoMet_MTases"/>
    <property type="match status" value="1"/>
</dbReference>
<evidence type="ECO:0000256" key="1">
    <source>
        <dbReference type="ARBA" id="ARBA00005369"/>
    </source>
</evidence>
<dbReference type="GO" id="GO:0005737">
    <property type="term" value="C:cytoplasm"/>
    <property type="evidence" value="ECO:0007669"/>
    <property type="project" value="TreeGrafter"/>
</dbReference>
<dbReference type="GO" id="GO:0004719">
    <property type="term" value="F:protein-L-isoaspartate (D-aspartate) O-methyltransferase activity"/>
    <property type="evidence" value="ECO:0007669"/>
    <property type="project" value="InterPro"/>
</dbReference>
<dbReference type="InterPro" id="IPR000682">
    <property type="entry name" value="PCMT"/>
</dbReference>
<dbReference type="AlphaFoldDB" id="A0A090ECZ7"/>
<accession>A0A090ECZ7</accession>
<dbReference type="STRING" id="69974.MPLDJ20_120378"/>
<evidence type="ECO:0000313" key="4">
    <source>
        <dbReference type="EMBL" id="CDX25749.1"/>
    </source>
</evidence>
<dbReference type="Proteomes" id="UP000045285">
    <property type="component" value="Unassembled WGS sequence"/>
</dbReference>
<dbReference type="EMBL" id="CCMZ01000056">
    <property type="protein sequence ID" value="CDX25749.1"/>
    <property type="molecule type" value="Genomic_DNA"/>
</dbReference>
<evidence type="ECO:0000256" key="3">
    <source>
        <dbReference type="ARBA" id="ARBA00030757"/>
    </source>
</evidence>
<organism evidence="4 5">
    <name type="scientific">Mesorhizobium plurifarium</name>
    <dbReference type="NCBI Taxonomy" id="69974"/>
    <lineage>
        <taxon>Bacteria</taxon>
        <taxon>Pseudomonadati</taxon>
        <taxon>Pseudomonadota</taxon>
        <taxon>Alphaproteobacteria</taxon>
        <taxon>Hyphomicrobiales</taxon>
        <taxon>Phyllobacteriaceae</taxon>
        <taxon>Mesorhizobium</taxon>
    </lineage>
</organism>
<reference evidence="5" key="1">
    <citation type="submission" date="2014-08" db="EMBL/GenBank/DDBJ databases">
        <authorList>
            <person name="Moulin L."/>
        </authorList>
    </citation>
    <scope>NUCLEOTIDE SEQUENCE [LARGE SCALE GENOMIC DNA]</scope>
</reference>